<dbReference type="AntiFam" id="ANF00132">
    <property type="entry name" value="Shadow ORF (opposite rne)"/>
</dbReference>
<dbReference type="EMBL" id="CAFBLX010000022">
    <property type="protein sequence ID" value="CAB4880269.1"/>
    <property type="molecule type" value="Genomic_DNA"/>
</dbReference>
<reference evidence="1" key="1">
    <citation type="submission" date="2020-05" db="EMBL/GenBank/DDBJ databases">
        <authorList>
            <person name="Chiriac C."/>
            <person name="Salcher M."/>
            <person name="Ghai R."/>
            <person name="Kavagutti S V."/>
        </authorList>
    </citation>
    <scope>NUCLEOTIDE SEQUENCE</scope>
</reference>
<gene>
    <name evidence="1" type="ORF">UFOPK3472_00550</name>
</gene>
<dbReference type="AlphaFoldDB" id="A0A6J7EJ77"/>
<name>A0A6J7EJ77_9ZZZZ</name>
<organism evidence="1">
    <name type="scientific">freshwater metagenome</name>
    <dbReference type="NCBI Taxonomy" id="449393"/>
    <lineage>
        <taxon>unclassified sequences</taxon>
        <taxon>metagenomes</taxon>
        <taxon>ecological metagenomes</taxon>
    </lineage>
</organism>
<accession>A0A6J7EJ77</accession>
<evidence type="ECO:0000313" key="1">
    <source>
        <dbReference type="EMBL" id="CAB4880269.1"/>
    </source>
</evidence>
<protein>
    <submittedName>
        <fullName evidence="1">Unannotated protein</fullName>
    </submittedName>
</protein>
<proteinExistence type="predicted"/>
<sequence length="569" mass="59771">MHDDSATLAVLARGGEGLDQSRAELLARHLHQTEGGHLRHLMTGPVTAQRLGQAAEHQITVRFQHHVDEVDDDHAADVAQTHLADDFFGRLDVVAGDGLFQVAAGAGELSGVDVDDRHRLGAIDHQRAARGQPHLAIEGLGQLFVDAVSCEHVHGAAVGLVSLQALHHVRSHGFHVVRRGRPRLVTLDDELREVLVEEVANDLHQHVGLFVQRLRLHALACFGVRGPLFDAGPLGLQPRHVTREFFLADALGCGPDDDAGLGGNDVAQNFLESLALGVGQLAADAGGTATGNVDEEASGQRQLRRQASALVAHRVLADLHQNLIARLEGLLDLARTSAETGSVPIDLACVQHTVTTTADVDERCFHTGQDVLHAAEIDVADHRGGGATGHEVLHQNAVFEHGDLRGQRMVRGGLLANDHHAVHRLATSEEFRFGQNRRTTSPGIAAVTATLPLGLEPSRTGDALHLVARCAALVARLAFVHDGVGRVVLGRGSCFCRGLGSGLTTAAAPTTTARAVSVRITVVGITVVGVAEVVLSAGLGLVVTVLTLVVRPVGGGVGRGVLPIGPAAA</sequence>